<keyword evidence="1" id="KW-0167">Capsid protein</keyword>
<evidence type="ECO:0000256" key="1">
    <source>
        <dbReference type="ARBA" id="ARBA00022561"/>
    </source>
</evidence>
<evidence type="ECO:0000256" key="2">
    <source>
        <dbReference type="ARBA" id="ARBA00023200"/>
    </source>
</evidence>
<accession>A0A8S5R080</accession>
<sequence length="352" mass="39371">MADIFSTKRMLQMIEEGNLSNYAWLRDRYFANHATFDTKTVEFDLVGKGDRKIAPFVNPRVGGQAVDRQGFRTLSYEAPEVSPLTVTTAEDLMNRLPGENPYSTRSPAERAAEQLGKDLAKLDEIITRREEVMCAEALFSGKVTVKGIGYDEVVDYWKELGAEKPETTLTTKWDAETTTAKQIAKDLRDLRLNMIQTSGFTPTELVMGQKVCNTILDKLLDASMLDMRRVDVGKIDPQQLPQGVTYWGHLKDSGLDLYSYDNWYYDEETDTEVAMVPEDKALLASPNIRTTLAYGGCGLIGANNVTVVRGERIPDSWVQRTAPAGRIVQIKSRPLPIIQQVLGFHVVNPLTA</sequence>
<dbReference type="InterPro" id="IPR005564">
    <property type="entry name" value="Major_capsid_GpE"/>
</dbReference>
<dbReference type="EMBL" id="BK015784">
    <property type="protein sequence ID" value="DAE24760.1"/>
    <property type="molecule type" value="Genomic_DNA"/>
</dbReference>
<name>A0A8S5R080_9CAUD</name>
<proteinExistence type="predicted"/>
<dbReference type="GO" id="GO:0019028">
    <property type="term" value="C:viral capsid"/>
    <property type="evidence" value="ECO:0007669"/>
    <property type="project" value="UniProtKB-KW"/>
</dbReference>
<dbReference type="Gene3D" id="3.30.1930.10">
    <property type="entry name" value="capsid protein of prophage domain"/>
    <property type="match status" value="1"/>
</dbReference>
<keyword evidence="1" id="KW-0946">Virion</keyword>
<protein>
    <submittedName>
        <fullName evidence="3">Major capsid protein</fullName>
    </submittedName>
</protein>
<keyword evidence="2" id="KW-1035">Host cytoplasm</keyword>
<evidence type="ECO:0000313" key="3">
    <source>
        <dbReference type="EMBL" id="DAE24760.1"/>
    </source>
</evidence>
<organism evidence="3">
    <name type="scientific">Myoviridae sp. cteBs22</name>
    <dbReference type="NCBI Taxonomy" id="2826675"/>
    <lineage>
        <taxon>Viruses</taxon>
        <taxon>Duplodnaviria</taxon>
        <taxon>Heunggongvirae</taxon>
        <taxon>Uroviricota</taxon>
        <taxon>Caudoviricetes</taxon>
    </lineage>
</organism>
<dbReference type="Pfam" id="PF03864">
    <property type="entry name" value="Phage_cap_E"/>
    <property type="match status" value="1"/>
</dbReference>
<dbReference type="Gene3D" id="3.15.30.10">
    <property type="entry name" value="putative capsid protein of prophage domain like"/>
    <property type="match status" value="1"/>
</dbReference>
<reference evidence="3" key="1">
    <citation type="journal article" date="2021" name="Proc. Natl. Acad. Sci. U.S.A.">
        <title>A Catalog of Tens of Thousands of Viruses from Human Metagenomes Reveals Hidden Associations with Chronic Diseases.</title>
        <authorList>
            <person name="Tisza M.J."/>
            <person name="Buck C.B."/>
        </authorList>
    </citation>
    <scope>NUCLEOTIDE SEQUENCE</scope>
    <source>
        <strain evidence="3">CteBs22</strain>
    </source>
</reference>